<comment type="caution">
    <text evidence="5">The sequence shown here is derived from an EMBL/GenBank/DDBJ whole genome shotgun (WGS) entry which is preliminary data.</text>
</comment>
<dbReference type="PANTHER" id="PTHR30061">
    <property type="entry name" value="MALTOSE-BINDING PERIPLASMIC PROTEIN"/>
    <property type="match status" value="1"/>
</dbReference>
<organism evidence="5 6">
    <name type="scientific">Diaminobutyricimonas aerilata</name>
    <dbReference type="NCBI Taxonomy" id="1162967"/>
    <lineage>
        <taxon>Bacteria</taxon>
        <taxon>Bacillati</taxon>
        <taxon>Actinomycetota</taxon>
        <taxon>Actinomycetes</taxon>
        <taxon>Micrococcales</taxon>
        <taxon>Microbacteriaceae</taxon>
        <taxon>Diaminobutyricimonas</taxon>
    </lineage>
</organism>
<keyword evidence="3" id="KW-0732">Signal</keyword>
<comment type="similarity">
    <text evidence="1">Belongs to the bacterial solute-binding protein 1 family.</text>
</comment>
<accession>A0A2M9CGH5</accession>
<dbReference type="GO" id="GO:1901982">
    <property type="term" value="F:maltose binding"/>
    <property type="evidence" value="ECO:0007669"/>
    <property type="project" value="TreeGrafter"/>
</dbReference>
<dbReference type="AlphaFoldDB" id="A0A2M9CGH5"/>
<keyword evidence="6" id="KW-1185">Reference proteome</keyword>
<dbReference type="InterPro" id="IPR006059">
    <property type="entry name" value="SBP"/>
</dbReference>
<dbReference type="GO" id="GO:0015768">
    <property type="term" value="P:maltose transport"/>
    <property type="evidence" value="ECO:0007669"/>
    <property type="project" value="TreeGrafter"/>
</dbReference>
<evidence type="ECO:0000313" key="6">
    <source>
        <dbReference type="Proteomes" id="UP000228758"/>
    </source>
</evidence>
<gene>
    <name evidence="5" type="ORF">CLV46_0475</name>
</gene>
<proteinExistence type="inferred from homology"/>
<dbReference type="GO" id="GO:0042956">
    <property type="term" value="P:maltodextrin transmembrane transport"/>
    <property type="evidence" value="ECO:0007669"/>
    <property type="project" value="TreeGrafter"/>
</dbReference>
<dbReference type="Proteomes" id="UP000228758">
    <property type="component" value="Unassembled WGS sequence"/>
</dbReference>
<evidence type="ECO:0000256" key="1">
    <source>
        <dbReference type="ARBA" id="ARBA00008520"/>
    </source>
</evidence>
<feature type="region of interest" description="Disordered" evidence="4">
    <location>
        <begin position="11"/>
        <end position="32"/>
    </location>
</feature>
<evidence type="ECO:0000256" key="2">
    <source>
        <dbReference type="ARBA" id="ARBA00022448"/>
    </source>
</evidence>
<name>A0A2M9CGH5_9MICO</name>
<dbReference type="Gene3D" id="3.40.190.10">
    <property type="entry name" value="Periplasmic binding protein-like II"/>
    <property type="match status" value="2"/>
</dbReference>
<dbReference type="EMBL" id="PGFF01000001">
    <property type="protein sequence ID" value="PJJ70945.1"/>
    <property type="molecule type" value="Genomic_DNA"/>
</dbReference>
<dbReference type="PANTHER" id="PTHR30061:SF50">
    <property type="entry name" value="MALTOSE_MALTODEXTRIN-BINDING PERIPLASMIC PROTEIN"/>
    <property type="match status" value="1"/>
</dbReference>
<evidence type="ECO:0000256" key="3">
    <source>
        <dbReference type="ARBA" id="ARBA00022729"/>
    </source>
</evidence>
<dbReference type="GO" id="GO:0055052">
    <property type="term" value="C:ATP-binding cassette (ABC) transporter complex, substrate-binding subunit-containing"/>
    <property type="evidence" value="ECO:0007669"/>
    <property type="project" value="TreeGrafter"/>
</dbReference>
<dbReference type="SUPFAM" id="SSF53850">
    <property type="entry name" value="Periplasmic binding protein-like II"/>
    <property type="match status" value="1"/>
</dbReference>
<evidence type="ECO:0000256" key="4">
    <source>
        <dbReference type="SAM" id="MobiDB-lite"/>
    </source>
</evidence>
<sequence>MYEWKRLQIASETTSTATTSRPGSHSGSPGHRVCGEVVLHTKGDTMTVKTPRRSLLLAGAALAGGALVLSGCSASDGGGGESDTSTLTVWLDANRAEALGDVISDFEEENDVTVDVVQKDFPAIAGDFTQQAPTGKGPDVVIAPHDALGQLVTNGIVEPITLENPDDFQEVAIQAVSYEGQVYGVPVSIENVALIRNTDLDPNAHATFDELVSAGQALVGQNGVEYPVIIQAGDNNLGDPYHLYPIQTSFGAPVFGTDAEGAYNPEDLQMDNEGGKAFAAKLAEWGASGVLNPSLTGDIAIESFVGGKSPYMITGPWNLERIKEAGFGYSIEAIPSAGGQPSQPFVGVQGFFVSSYSENALLANKFVVDYMGSEEVQTAIFESGGRAPALKTAFEAAQSDPDAAAFGEVGANGAPQPSIPAMSVVWEDWGVTEGAIIDGSAGDPAAAWAAMAEGIRGKIAAG</sequence>
<keyword evidence="2" id="KW-0813">Transport</keyword>
<reference evidence="5 6" key="1">
    <citation type="submission" date="2017-11" db="EMBL/GenBank/DDBJ databases">
        <title>Genomic Encyclopedia of Archaeal and Bacterial Type Strains, Phase II (KMG-II): From Individual Species to Whole Genera.</title>
        <authorList>
            <person name="Goeker M."/>
        </authorList>
    </citation>
    <scope>NUCLEOTIDE SEQUENCE [LARGE SCALE GENOMIC DNA]</scope>
    <source>
        <strain evidence="5 6">DSM 27393</strain>
    </source>
</reference>
<dbReference type="Pfam" id="PF13416">
    <property type="entry name" value="SBP_bac_8"/>
    <property type="match status" value="1"/>
</dbReference>
<evidence type="ECO:0000313" key="5">
    <source>
        <dbReference type="EMBL" id="PJJ70945.1"/>
    </source>
</evidence>
<dbReference type="CDD" id="cd13586">
    <property type="entry name" value="PBP2_Maltose_binding_like"/>
    <property type="match status" value="1"/>
</dbReference>
<protein>
    <submittedName>
        <fullName evidence="5">Arabinogalactan oligomer/maltooligosaccharide transport system substrate-binding protein</fullName>
    </submittedName>
</protein>